<dbReference type="Gene3D" id="3.40.50.2020">
    <property type="match status" value="1"/>
</dbReference>
<name>A0A0S4QY66_9ACTN</name>
<keyword evidence="3" id="KW-1185">Reference proteome</keyword>
<reference evidence="3" key="1">
    <citation type="submission" date="2015-11" db="EMBL/GenBank/DDBJ databases">
        <authorList>
            <person name="Varghese N."/>
        </authorList>
    </citation>
    <scope>NUCLEOTIDE SEQUENCE [LARGE SCALE GENOMIC DNA]</scope>
    <source>
        <strain evidence="3">DSM 45899</strain>
    </source>
</reference>
<dbReference type="AlphaFoldDB" id="A0A0S4QY66"/>
<evidence type="ECO:0000256" key="1">
    <source>
        <dbReference type="ARBA" id="ARBA00008007"/>
    </source>
</evidence>
<evidence type="ECO:0000313" key="3">
    <source>
        <dbReference type="Proteomes" id="UP000198802"/>
    </source>
</evidence>
<sequence length="330" mass="34268">MFVWGSWSRLGVRIETGRVCAQKRTAFVVVHRAAHGGRGAVGAIHARFVTTSPVRREAPGQHREAVGLPRLREALAILADLVLPRACAGCGLPGYAACARCVAALAGPLVLAAPGPTASPGRRGHIAGASSSPFRTVAAARFEGSARALLIAYKERGRVDLARVLGGALARAVAVAGRDLDRRPRADVVLVPVPTTAAARRRRGLDHVARLAAVAARVMTRSGTRARVSGALRVLRAGADQADLGAADRRRNRSGAFTAHPGVRPPCRREIVIVVDDIITTGATAAEAIRALRAGGWAPSGAAAIAATPLRSASAPTRRATLRDCPPYSG</sequence>
<gene>
    <name evidence="2" type="ORF">Ga0074812_13416</name>
</gene>
<dbReference type="EMBL" id="FAOZ01000034">
    <property type="protein sequence ID" value="CUU59986.1"/>
    <property type="molecule type" value="Genomic_DNA"/>
</dbReference>
<dbReference type="CDD" id="cd06223">
    <property type="entry name" value="PRTases_typeI"/>
    <property type="match status" value="1"/>
</dbReference>
<comment type="similarity">
    <text evidence="1">Belongs to the ComF/GntX family.</text>
</comment>
<evidence type="ECO:0000313" key="2">
    <source>
        <dbReference type="EMBL" id="CUU59986.1"/>
    </source>
</evidence>
<dbReference type="GO" id="GO:0016757">
    <property type="term" value="F:glycosyltransferase activity"/>
    <property type="evidence" value="ECO:0007669"/>
    <property type="project" value="UniProtKB-KW"/>
</dbReference>
<dbReference type="PANTHER" id="PTHR47505:SF1">
    <property type="entry name" value="DNA UTILIZATION PROTEIN YHGH"/>
    <property type="match status" value="1"/>
</dbReference>
<proteinExistence type="inferred from homology"/>
<dbReference type="InterPro" id="IPR051910">
    <property type="entry name" value="ComF/GntX_DNA_util-trans"/>
</dbReference>
<protein>
    <submittedName>
        <fullName evidence="2">Predicted amidophosphoribosyltransferases</fullName>
    </submittedName>
</protein>
<dbReference type="Proteomes" id="UP000198802">
    <property type="component" value="Unassembled WGS sequence"/>
</dbReference>
<dbReference type="InterPro" id="IPR029057">
    <property type="entry name" value="PRTase-like"/>
</dbReference>
<dbReference type="SUPFAM" id="SSF53271">
    <property type="entry name" value="PRTase-like"/>
    <property type="match status" value="1"/>
</dbReference>
<keyword evidence="2" id="KW-0328">Glycosyltransferase</keyword>
<accession>A0A0S4QY66</accession>
<dbReference type="PANTHER" id="PTHR47505">
    <property type="entry name" value="DNA UTILIZATION PROTEIN YHGH"/>
    <property type="match status" value="1"/>
</dbReference>
<dbReference type="InterPro" id="IPR000836">
    <property type="entry name" value="PRTase_dom"/>
</dbReference>
<organism evidence="2 3">
    <name type="scientific">Parafrankia irregularis</name>
    <dbReference type="NCBI Taxonomy" id="795642"/>
    <lineage>
        <taxon>Bacteria</taxon>
        <taxon>Bacillati</taxon>
        <taxon>Actinomycetota</taxon>
        <taxon>Actinomycetes</taxon>
        <taxon>Frankiales</taxon>
        <taxon>Frankiaceae</taxon>
        <taxon>Parafrankia</taxon>
    </lineage>
</organism>
<keyword evidence="2" id="KW-0808">Transferase</keyword>